<reference evidence="2 3" key="1">
    <citation type="journal article" date="2013" name="Genome Announc.">
        <title>Draft Genome Sequence for Desulfovibrio africanus Strain PCS.</title>
        <authorList>
            <person name="Brown S.D."/>
            <person name="Utturkar S.M."/>
            <person name="Arkin A.P."/>
            <person name="Deutschbauer A.M."/>
            <person name="Elias D.A."/>
            <person name="Hazen T.C."/>
            <person name="Chakraborty R."/>
        </authorList>
    </citation>
    <scope>NUCLEOTIDE SEQUENCE [LARGE SCALE GENOMIC DNA]</scope>
    <source>
        <strain evidence="2 3">PCS</strain>
    </source>
</reference>
<evidence type="ECO:0000256" key="1">
    <source>
        <dbReference type="SAM" id="Phobius"/>
    </source>
</evidence>
<organism evidence="2 3">
    <name type="scientific">Desulfocurvibacter africanus PCS</name>
    <dbReference type="NCBI Taxonomy" id="1262666"/>
    <lineage>
        <taxon>Bacteria</taxon>
        <taxon>Pseudomonadati</taxon>
        <taxon>Thermodesulfobacteriota</taxon>
        <taxon>Desulfovibrionia</taxon>
        <taxon>Desulfovibrionales</taxon>
        <taxon>Desulfovibrionaceae</taxon>
        <taxon>Desulfocurvibacter</taxon>
    </lineage>
</organism>
<gene>
    <name evidence="2" type="ORF">PCS_03611</name>
</gene>
<evidence type="ECO:0000313" key="2">
    <source>
        <dbReference type="EMBL" id="EMG35634.1"/>
    </source>
</evidence>
<accession>M5PNY2</accession>
<name>M5PNY2_DESAF</name>
<dbReference type="AlphaFoldDB" id="M5PNY2"/>
<keyword evidence="1" id="KW-1133">Transmembrane helix</keyword>
<protein>
    <submittedName>
        <fullName evidence="2">Uncharacterized protein</fullName>
    </submittedName>
</protein>
<sequence>MSSKVDIKNTITLDDLAKERLSTSINKSILEIDVDISQSLFSINCSYLSKSSGFLFRIKSVLTIPILFLCFIILNQGYVIPDTLLDLIKVVLGSLRKMAP</sequence>
<dbReference type="EMBL" id="AOSV01000043">
    <property type="protein sequence ID" value="EMG35634.1"/>
    <property type="molecule type" value="Genomic_DNA"/>
</dbReference>
<dbReference type="Proteomes" id="UP000011922">
    <property type="component" value="Unassembled WGS sequence"/>
</dbReference>
<keyword evidence="1" id="KW-0812">Transmembrane</keyword>
<comment type="caution">
    <text evidence="2">The sequence shown here is derived from an EMBL/GenBank/DDBJ whole genome shotgun (WGS) entry which is preliminary data.</text>
</comment>
<feature type="transmembrane region" description="Helical" evidence="1">
    <location>
        <begin position="60"/>
        <end position="80"/>
    </location>
</feature>
<keyword evidence="1" id="KW-0472">Membrane</keyword>
<proteinExistence type="predicted"/>
<evidence type="ECO:0000313" key="3">
    <source>
        <dbReference type="Proteomes" id="UP000011922"/>
    </source>
</evidence>